<dbReference type="GO" id="GO:0016020">
    <property type="term" value="C:membrane"/>
    <property type="evidence" value="ECO:0007669"/>
    <property type="project" value="InterPro"/>
</dbReference>
<keyword evidence="2" id="KW-0808">Transferase</keyword>
<dbReference type="GO" id="GO:0005975">
    <property type="term" value="P:carbohydrate metabolic process"/>
    <property type="evidence" value="ECO:0007669"/>
    <property type="project" value="InterPro"/>
</dbReference>
<sequence>MCFPVKWTESGSGGQFGNQLFHIAVTLSRSLEEEAPFYVHQGSWRYKGVHFPCLRSSRKLLQDQDSYVPPKGKCQLTFEDTRKWSKYHQGVDNWYAGQDKMQSIMRMVISNTGMNFAGYPSLTTADLVIHFRAYFRGKTPATRLPWRLAQQPFAFFEMAVKLHRSKEPSGKIWIVCKSNLRPHPTVQRLVTELGATVVTAGDGYNTTHADWWADFLWVASAKHICIATSTFGFWAAFLSFAETVHFPIFPGISGFLEKTWCHLMVPLDSRYIYHDWWGNKTFQAREGEYFSARGNCERMADFCPNLFPENEAACFAGPKAPKEVFKRFVAQWFPEFSNSRG</sequence>
<dbReference type="GO" id="GO:0008107">
    <property type="term" value="F:galactoside 2-alpha-L-fucosyltransferase activity"/>
    <property type="evidence" value="ECO:0007669"/>
    <property type="project" value="InterPro"/>
</dbReference>
<dbReference type="PANTHER" id="PTHR11927">
    <property type="entry name" value="GALACTOSIDE 2-L-FUCOSYLTRANSFERASE"/>
    <property type="match status" value="1"/>
</dbReference>
<proteinExistence type="predicted"/>
<reference evidence="3" key="1">
    <citation type="submission" date="2023-08" db="EMBL/GenBank/DDBJ databases">
        <authorList>
            <person name="Chen Y."/>
            <person name="Shah S."/>
            <person name="Dougan E. K."/>
            <person name="Thang M."/>
            <person name="Chan C."/>
        </authorList>
    </citation>
    <scope>NUCLEOTIDE SEQUENCE</scope>
</reference>
<dbReference type="AlphaFoldDB" id="A0AA36JR73"/>
<evidence type="ECO:0000313" key="3">
    <source>
        <dbReference type="EMBL" id="CAJ1410898.1"/>
    </source>
</evidence>
<dbReference type="Proteomes" id="UP001178507">
    <property type="component" value="Unassembled WGS sequence"/>
</dbReference>
<dbReference type="PANTHER" id="PTHR11927:SF9">
    <property type="entry name" value="L-FUCOSYLTRANSFERASE"/>
    <property type="match status" value="1"/>
</dbReference>
<dbReference type="InterPro" id="IPR002516">
    <property type="entry name" value="Glyco_trans_11"/>
</dbReference>
<dbReference type="Pfam" id="PF01531">
    <property type="entry name" value="Glyco_transf_11"/>
    <property type="match status" value="1"/>
</dbReference>
<evidence type="ECO:0000256" key="1">
    <source>
        <dbReference type="ARBA" id="ARBA00022676"/>
    </source>
</evidence>
<evidence type="ECO:0000313" key="4">
    <source>
        <dbReference type="Proteomes" id="UP001178507"/>
    </source>
</evidence>
<gene>
    <name evidence="3" type="ORF">EVOR1521_LOCUS31622</name>
</gene>
<protein>
    <submittedName>
        <fullName evidence="3">Uncharacterized protein</fullName>
    </submittedName>
</protein>
<dbReference type="EMBL" id="CAUJNA010003846">
    <property type="protein sequence ID" value="CAJ1410898.1"/>
    <property type="molecule type" value="Genomic_DNA"/>
</dbReference>
<keyword evidence="1" id="KW-0328">Glycosyltransferase</keyword>
<name>A0AA36JR73_9DINO</name>
<accession>A0AA36JR73</accession>
<evidence type="ECO:0000256" key="2">
    <source>
        <dbReference type="ARBA" id="ARBA00022679"/>
    </source>
</evidence>
<comment type="caution">
    <text evidence="3">The sequence shown here is derived from an EMBL/GenBank/DDBJ whole genome shotgun (WGS) entry which is preliminary data.</text>
</comment>
<organism evidence="3 4">
    <name type="scientific">Effrenium voratum</name>
    <dbReference type="NCBI Taxonomy" id="2562239"/>
    <lineage>
        <taxon>Eukaryota</taxon>
        <taxon>Sar</taxon>
        <taxon>Alveolata</taxon>
        <taxon>Dinophyceae</taxon>
        <taxon>Suessiales</taxon>
        <taxon>Symbiodiniaceae</taxon>
        <taxon>Effrenium</taxon>
    </lineage>
</organism>
<keyword evidence="4" id="KW-1185">Reference proteome</keyword>